<dbReference type="InterPro" id="IPR050172">
    <property type="entry name" value="SsuD_RutA_monooxygenase"/>
</dbReference>
<gene>
    <name evidence="6" type="ORF">MGWOODY_XGa1764</name>
</gene>
<feature type="domain" description="Luciferase-like" evidence="5">
    <location>
        <begin position="16"/>
        <end position="243"/>
    </location>
</feature>
<keyword evidence="4" id="KW-0503">Monooxygenase</keyword>
<keyword evidence="2" id="KW-0288">FMN</keyword>
<organism evidence="6">
    <name type="scientific">hydrothermal vent metagenome</name>
    <dbReference type="NCBI Taxonomy" id="652676"/>
    <lineage>
        <taxon>unclassified sequences</taxon>
        <taxon>metagenomes</taxon>
        <taxon>ecological metagenomes</taxon>
    </lineage>
</organism>
<dbReference type="EMBL" id="CZRL01000106">
    <property type="protein sequence ID" value="CUS54774.1"/>
    <property type="molecule type" value="Genomic_DNA"/>
</dbReference>
<dbReference type="InterPro" id="IPR011251">
    <property type="entry name" value="Luciferase-like_dom"/>
</dbReference>
<evidence type="ECO:0000313" key="6">
    <source>
        <dbReference type="EMBL" id="CUS54774.1"/>
    </source>
</evidence>
<dbReference type="GO" id="GO:0046306">
    <property type="term" value="P:alkanesulfonate catabolic process"/>
    <property type="evidence" value="ECO:0007669"/>
    <property type="project" value="TreeGrafter"/>
</dbReference>
<keyword evidence="3" id="KW-0560">Oxidoreductase</keyword>
<accession>A0A160TXI8</accession>
<proteinExistence type="predicted"/>
<evidence type="ECO:0000259" key="5">
    <source>
        <dbReference type="Pfam" id="PF00296"/>
    </source>
</evidence>
<evidence type="ECO:0000256" key="2">
    <source>
        <dbReference type="ARBA" id="ARBA00022643"/>
    </source>
</evidence>
<dbReference type="SUPFAM" id="SSF51679">
    <property type="entry name" value="Bacterial luciferase-like"/>
    <property type="match status" value="1"/>
</dbReference>
<evidence type="ECO:0000256" key="1">
    <source>
        <dbReference type="ARBA" id="ARBA00022630"/>
    </source>
</evidence>
<name>A0A160TXI8_9ZZZZ</name>
<evidence type="ECO:0000256" key="3">
    <source>
        <dbReference type="ARBA" id="ARBA00023002"/>
    </source>
</evidence>
<dbReference type="PANTHER" id="PTHR42847">
    <property type="entry name" value="ALKANESULFONATE MONOOXYGENASE"/>
    <property type="match status" value="1"/>
</dbReference>
<dbReference type="AlphaFoldDB" id="A0A160TXI8"/>
<sequence>MKYAINIINFGDCGDAATLAELARTAEDVGWDGFFVWDHIAWDGRIMPMVDPWVALTAIATSTNRIRIGAMVTPLPRRRPWKFARETVSLDYLSSGRMIVGVGIGDALAEFKNLGEEADLKTRGAMLDEGLQVVNGLWSGKPFSFVGEHYTVKDAHFIPATLQQPRIPIWVGGKWPNRAPFRRAAQWDGVFPIFSGTDPESYPAQIREMILFVLDHRESDDPFDVTVQGTTPGNDLIRAVEVAAEYAEAGVTWWQEAINERRPDLIERAGKASWLDAVRWRIQQGPPRM</sequence>
<dbReference type="InterPro" id="IPR036661">
    <property type="entry name" value="Luciferase-like_sf"/>
</dbReference>
<reference evidence="6" key="1">
    <citation type="submission" date="2015-10" db="EMBL/GenBank/DDBJ databases">
        <authorList>
            <person name="Gilbert D.G."/>
        </authorList>
    </citation>
    <scope>NUCLEOTIDE SEQUENCE</scope>
</reference>
<keyword evidence="1" id="KW-0285">Flavoprotein</keyword>
<dbReference type="GO" id="GO:0008726">
    <property type="term" value="F:alkanesulfonate monooxygenase activity"/>
    <property type="evidence" value="ECO:0007669"/>
    <property type="project" value="TreeGrafter"/>
</dbReference>
<evidence type="ECO:0000256" key="4">
    <source>
        <dbReference type="ARBA" id="ARBA00023033"/>
    </source>
</evidence>
<protein>
    <submittedName>
        <fullName evidence="6">Luciferase</fullName>
    </submittedName>
</protein>
<dbReference type="PANTHER" id="PTHR42847:SF4">
    <property type="entry name" value="ALKANESULFONATE MONOOXYGENASE-RELATED"/>
    <property type="match status" value="1"/>
</dbReference>
<dbReference type="Gene3D" id="3.20.20.30">
    <property type="entry name" value="Luciferase-like domain"/>
    <property type="match status" value="1"/>
</dbReference>
<dbReference type="Pfam" id="PF00296">
    <property type="entry name" value="Bac_luciferase"/>
    <property type="match status" value="1"/>
</dbReference>